<dbReference type="InterPro" id="IPR050090">
    <property type="entry name" value="Tyrosine_recombinase_XerCD"/>
</dbReference>
<keyword evidence="1" id="KW-0229">DNA integration</keyword>
<evidence type="ECO:0000313" key="5">
    <source>
        <dbReference type="Proteomes" id="UP000236743"/>
    </source>
</evidence>
<dbReference type="GO" id="GO:0003677">
    <property type="term" value="F:DNA binding"/>
    <property type="evidence" value="ECO:0007669"/>
    <property type="project" value="InterPro"/>
</dbReference>
<organism evidence="4 5">
    <name type="scientific">Bosea lathyri</name>
    <dbReference type="NCBI Taxonomy" id="1036778"/>
    <lineage>
        <taxon>Bacteria</taxon>
        <taxon>Pseudomonadati</taxon>
        <taxon>Pseudomonadota</taxon>
        <taxon>Alphaproteobacteria</taxon>
        <taxon>Hyphomicrobiales</taxon>
        <taxon>Boseaceae</taxon>
        <taxon>Bosea</taxon>
    </lineage>
</organism>
<dbReference type="Proteomes" id="UP000236743">
    <property type="component" value="Unassembled WGS sequence"/>
</dbReference>
<keyword evidence="5" id="KW-1185">Reference proteome</keyword>
<keyword evidence="2" id="KW-0233">DNA recombination</keyword>
<evidence type="ECO:0000313" key="4">
    <source>
        <dbReference type="EMBL" id="SEG68882.1"/>
    </source>
</evidence>
<dbReference type="InterPro" id="IPR002104">
    <property type="entry name" value="Integrase_catalytic"/>
</dbReference>
<name>A0A1H6C7I7_9HYPH</name>
<dbReference type="EMBL" id="FNUY01000009">
    <property type="protein sequence ID" value="SEG68882.1"/>
    <property type="molecule type" value="Genomic_DNA"/>
</dbReference>
<gene>
    <name evidence="4" type="ORF">SAMN04488115_10995</name>
</gene>
<dbReference type="InterPro" id="IPR013762">
    <property type="entry name" value="Integrase-like_cat_sf"/>
</dbReference>
<dbReference type="AlphaFoldDB" id="A0A1H6C7I7"/>
<dbReference type="Gene3D" id="1.10.443.10">
    <property type="entry name" value="Intergrase catalytic core"/>
    <property type="match status" value="1"/>
</dbReference>
<dbReference type="RefSeq" id="WP_103874349.1">
    <property type="nucleotide sequence ID" value="NZ_FNUY01000009.1"/>
</dbReference>
<dbReference type="SUPFAM" id="SSF56349">
    <property type="entry name" value="DNA breaking-rejoining enzymes"/>
    <property type="match status" value="1"/>
</dbReference>
<dbReference type="GO" id="GO:0015074">
    <property type="term" value="P:DNA integration"/>
    <property type="evidence" value="ECO:0007669"/>
    <property type="project" value="UniProtKB-KW"/>
</dbReference>
<evidence type="ECO:0000256" key="2">
    <source>
        <dbReference type="ARBA" id="ARBA00023172"/>
    </source>
</evidence>
<dbReference type="PANTHER" id="PTHR30349">
    <property type="entry name" value="PHAGE INTEGRASE-RELATED"/>
    <property type="match status" value="1"/>
</dbReference>
<dbReference type="PROSITE" id="PS51898">
    <property type="entry name" value="TYR_RECOMBINASE"/>
    <property type="match status" value="1"/>
</dbReference>
<evidence type="ECO:0000259" key="3">
    <source>
        <dbReference type="PROSITE" id="PS51898"/>
    </source>
</evidence>
<proteinExistence type="predicted"/>
<protein>
    <submittedName>
        <fullName evidence="4">Site-specific recombinase XerD</fullName>
    </submittedName>
</protein>
<reference evidence="4 5" key="1">
    <citation type="submission" date="2016-10" db="EMBL/GenBank/DDBJ databases">
        <authorList>
            <person name="de Groot N.N."/>
        </authorList>
    </citation>
    <scope>NUCLEOTIDE SEQUENCE [LARGE SCALE GENOMIC DNA]</scope>
    <source>
        <strain evidence="4 5">DSM 26656</strain>
    </source>
</reference>
<sequence length="208" mass="23702">MDIQAQNQKPRNAWNLGRIIGPKPPLKPKHIWALRTRLQHEGRTRDLAMFNLAIDSKLRGCDLVRLRVADVVLGGTVRLRTAIVQQKTGRPVPFELTDSAREALTAWLRMRGSREDDWLFPSRSRHGDHITTRQYGRLLDSWVALIGLDPALYGTHSLRRTKVALIYKRTGNLRACQLLLGHTKLESTVRYLGIEVDDALLLSEQTDL</sequence>
<accession>A0A1H6C7I7</accession>
<dbReference type="PANTHER" id="PTHR30349:SF90">
    <property type="entry name" value="TYROSINE RECOMBINASE XERD"/>
    <property type="match status" value="1"/>
</dbReference>
<dbReference type="Pfam" id="PF00589">
    <property type="entry name" value="Phage_integrase"/>
    <property type="match status" value="1"/>
</dbReference>
<dbReference type="InterPro" id="IPR011010">
    <property type="entry name" value="DNA_brk_join_enz"/>
</dbReference>
<dbReference type="OrthoDB" id="5297095at2"/>
<feature type="domain" description="Tyr recombinase" evidence="3">
    <location>
        <begin position="21"/>
        <end position="207"/>
    </location>
</feature>
<evidence type="ECO:0000256" key="1">
    <source>
        <dbReference type="ARBA" id="ARBA00022908"/>
    </source>
</evidence>
<dbReference type="GO" id="GO:0006310">
    <property type="term" value="P:DNA recombination"/>
    <property type="evidence" value="ECO:0007669"/>
    <property type="project" value="UniProtKB-KW"/>
</dbReference>